<accession>A0A9Q0JR59</accession>
<reference evidence="2" key="2">
    <citation type="journal article" date="2023" name="Plants (Basel)">
        <title>Annotation of the Turnera subulata (Passifloraceae) Draft Genome Reveals the S-Locus Evolved after the Divergence of Turneroideae from Passifloroideae in a Stepwise Manner.</title>
        <authorList>
            <person name="Henning P.M."/>
            <person name="Roalson E.H."/>
            <person name="Mir W."/>
            <person name="McCubbin A.G."/>
            <person name="Shore J.S."/>
        </authorList>
    </citation>
    <scope>NUCLEOTIDE SEQUENCE</scope>
    <source>
        <strain evidence="2">F60SS</strain>
    </source>
</reference>
<reference evidence="2" key="1">
    <citation type="submission" date="2022-02" db="EMBL/GenBank/DDBJ databases">
        <authorList>
            <person name="Henning P.M."/>
            <person name="McCubbin A.G."/>
            <person name="Shore J.S."/>
        </authorList>
    </citation>
    <scope>NUCLEOTIDE SEQUENCE</scope>
    <source>
        <strain evidence="2">F60SS</strain>
        <tissue evidence="2">Leaves</tissue>
    </source>
</reference>
<keyword evidence="3" id="KW-1185">Reference proteome</keyword>
<dbReference type="AlphaFoldDB" id="A0A9Q0JR59"/>
<name>A0A9Q0JR59_9ROSI</name>
<feature type="non-terminal residue" evidence="2">
    <location>
        <position position="1"/>
    </location>
</feature>
<feature type="region of interest" description="Disordered" evidence="1">
    <location>
        <begin position="68"/>
        <end position="114"/>
    </location>
</feature>
<organism evidence="2 3">
    <name type="scientific">Turnera subulata</name>
    <dbReference type="NCBI Taxonomy" id="218843"/>
    <lineage>
        <taxon>Eukaryota</taxon>
        <taxon>Viridiplantae</taxon>
        <taxon>Streptophyta</taxon>
        <taxon>Embryophyta</taxon>
        <taxon>Tracheophyta</taxon>
        <taxon>Spermatophyta</taxon>
        <taxon>Magnoliopsida</taxon>
        <taxon>eudicotyledons</taxon>
        <taxon>Gunneridae</taxon>
        <taxon>Pentapetalae</taxon>
        <taxon>rosids</taxon>
        <taxon>fabids</taxon>
        <taxon>Malpighiales</taxon>
        <taxon>Passifloraceae</taxon>
        <taxon>Turnera</taxon>
    </lineage>
</organism>
<feature type="compositionally biased region" description="Low complexity" evidence="1">
    <location>
        <begin position="94"/>
        <end position="114"/>
    </location>
</feature>
<feature type="compositionally biased region" description="Polar residues" evidence="1">
    <location>
        <begin position="82"/>
        <end position="93"/>
    </location>
</feature>
<evidence type="ECO:0000313" key="3">
    <source>
        <dbReference type="Proteomes" id="UP001141552"/>
    </source>
</evidence>
<dbReference type="Proteomes" id="UP001141552">
    <property type="component" value="Unassembled WGS sequence"/>
</dbReference>
<protein>
    <submittedName>
        <fullName evidence="2">Uncharacterized protein</fullName>
    </submittedName>
</protein>
<comment type="caution">
    <text evidence="2">The sequence shown here is derived from an EMBL/GenBank/DDBJ whole genome shotgun (WGS) entry which is preliminary data.</text>
</comment>
<sequence>ESMVAVLEVERVGGERRLRGEDRHEMGEATALREATHNEYEMTFFDTKIHTLVTHTASVDDQWLHQFKSSSSSASAAGTRPPSWSASTSSGALPSTATSRTPWPPSSSQSPPTA</sequence>
<evidence type="ECO:0000313" key="2">
    <source>
        <dbReference type="EMBL" id="KAJ4850097.1"/>
    </source>
</evidence>
<proteinExistence type="predicted"/>
<gene>
    <name evidence="2" type="ORF">Tsubulata_030707</name>
</gene>
<evidence type="ECO:0000256" key="1">
    <source>
        <dbReference type="SAM" id="MobiDB-lite"/>
    </source>
</evidence>
<dbReference type="EMBL" id="JAKUCV010000420">
    <property type="protein sequence ID" value="KAJ4850097.1"/>
    <property type="molecule type" value="Genomic_DNA"/>
</dbReference>